<evidence type="ECO:0000256" key="6">
    <source>
        <dbReference type="ARBA" id="ARBA00014679"/>
    </source>
</evidence>
<evidence type="ECO:0000256" key="17">
    <source>
        <dbReference type="RuleBase" id="RU003464"/>
    </source>
</evidence>
<dbReference type="InterPro" id="IPR023148">
    <property type="entry name" value="tRNA_m1G_MeTrfase_C_sf"/>
</dbReference>
<evidence type="ECO:0000313" key="19">
    <source>
        <dbReference type="EMBL" id="PZO87769.1"/>
    </source>
</evidence>
<evidence type="ECO:0000256" key="8">
    <source>
        <dbReference type="ARBA" id="ARBA00022603"/>
    </source>
</evidence>
<comment type="catalytic activity">
    <reaction evidence="14 15 17">
        <text>guanosine(37) in tRNA + S-adenosyl-L-methionine = N(1)-methylguanosine(37) in tRNA + S-adenosyl-L-homocysteine + H(+)</text>
        <dbReference type="Rhea" id="RHEA:36899"/>
        <dbReference type="Rhea" id="RHEA-COMP:10145"/>
        <dbReference type="Rhea" id="RHEA-COMP:10147"/>
        <dbReference type="ChEBI" id="CHEBI:15378"/>
        <dbReference type="ChEBI" id="CHEBI:57856"/>
        <dbReference type="ChEBI" id="CHEBI:59789"/>
        <dbReference type="ChEBI" id="CHEBI:73542"/>
        <dbReference type="ChEBI" id="CHEBI:74269"/>
        <dbReference type="EC" id="2.1.1.228"/>
    </reaction>
</comment>
<dbReference type="PIRSF" id="PIRSF000386">
    <property type="entry name" value="tRNA_mtase"/>
    <property type="match status" value="1"/>
</dbReference>
<keyword evidence="9 15" id="KW-0808">Transferase</keyword>
<feature type="binding site" evidence="15 16">
    <location>
        <begin position="131"/>
        <end position="136"/>
    </location>
    <ligand>
        <name>S-adenosyl-L-methionine</name>
        <dbReference type="ChEBI" id="CHEBI:59789"/>
    </ligand>
</feature>
<dbReference type="Pfam" id="PF01746">
    <property type="entry name" value="tRNA_m1G_MT"/>
    <property type="match status" value="1"/>
</dbReference>
<evidence type="ECO:0000256" key="10">
    <source>
        <dbReference type="ARBA" id="ARBA00022691"/>
    </source>
</evidence>
<dbReference type="GO" id="GO:0052906">
    <property type="term" value="F:tRNA (guanine(37)-N1)-methyltransferase activity"/>
    <property type="evidence" value="ECO:0007669"/>
    <property type="project" value="UniProtKB-UniRule"/>
</dbReference>
<evidence type="ECO:0000256" key="12">
    <source>
        <dbReference type="ARBA" id="ARBA00029736"/>
    </source>
</evidence>
<dbReference type="InterPro" id="IPR016009">
    <property type="entry name" value="tRNA_MeTrfase_TRMD/TRM10"/>
</dbReference>
<dbReference type="HAMAP" id="MF_00605">
    <property type="entry name" value="TrmD"/>
    <property type="match status" value="1"/>
</dbReference>
<dbReference type="EMBL" id="QFNK01000042">
    <property type="protein sequence ID" value="PZO87769.1"/>
    <property type="molecule type" value="Genomic_DNA"/>
</dbReference>
<evidence type="ECO:0000256" key="14">
    <source>
        <dbReference type="ARBA" id="ARBA00047783"/>
    </source>
</evidence>
<comment type="caution">
    <text evidence="19">The sequence shown here is derived from an EMBL/GenBank/DDBJ whole genome shotgun (WGS) entry which is preliminary data.</text>
</comment>
<dbReference type="InterPro" id="IPR029028">
    <property type="entry name" value="Alpha/beta_knot_MTases"/>
</dbReference>
<evidence type="ECO:0000256" key="13">
    <source>
        <dbReference type="ARBA" id="ARBA00033392"/>
    </source>
</evidence>
<dbReference type="InterPro" id="IPR029026">
    <property type="entry name" value="tRNA_m1G_MTases_N"/>
</dbReference>
<dbReference type="SUPFAM" id="SSF75217">
    <property type="entry name" value="alpha/beta knot"/>
    <property type="match status" value="1"/>
</dbReference>
<comment type="function">
    <text evidence="1 15 17">Specifically methylates guanosine-37 in various tRNAs.</text>
</comment>
<evidence type="ECO:0000256" key="16">
    <source>
        <dbReference type="PIRSR" id="PIRSR000386-1"/>
    </source>
</evidence>
<evidence type="ECO:0000256" key="3">
    <source>
        <dbReference type="ARBA" id="ARBA00007630"/>
    </source>
</evidence>
<evidence type="ECO:0000256" key="15">
    <source>
        <dbReference type="HAMAP-Rule" id="MF_00605"/>
    </source>
</evidence>
<organism evidence="19 20">
    <name type="scientific">Micavibrio aeruginosavorus</name>
    <dbReference type="NCBI Taxonomy" id="349221"/>
    <lineage>
        <taxon>Bacteria</taxon>
        <taxon>Pseudomonadati</taxon>
        <taxon>Bdellovibrionota</taxon>
        <taxon>Bdellovibrionia</taxon>
        <taxon>Bdellovibrionales</taxon>
        <taxon>Pseudobdellovibrionaceae</taxon>
        <taxon>Micavibrio</taxon>
    </lineage>
</organism>
<protein>
    <recommendedName>
        <fullName evidence="6 15">tRNA (guanine-N(1)-)-methyltransferase</fullName>
        <ecNumber evidence="5 15">2.1.1.228</ecNumber>
    </recommendedName>
    <alternativeName>
        <fullName evidence="12 15">M1G-methyltransferase</fullName>
    </alternativeName>
    <alternativeName>
        <fullName evidence="13 15">tRNA [GM37] methyltransferase</fullName>
    </alternativeName>
</protein>
<evidence type="ECO:0000256" key="5">
    <source>
        <dbReference type="ARBA" id="ARBA00012807"/>
    </source>
</evidence>
<evidence type="ECO:0000313" key="20">
    <source>
        <dbReference type="Proteomes" id="UP000249557"/>
    </source>
</evidence>
<dbReference type="Gene3D" id="1.10.1270.20">
    <property type="entry name" value="tRNA(m1g37)methyltransferase, domain 2"/>
    <property type="match status" value="1"/>
</dbReference>
<name>A0A2W5A5Q9_9BACT</name>
<dbReference type="PANTHER" id="PTHR46417">
    <property type="entry name" value="TRNA (GUANINE-N(1)-)-METHYLTRANSFERASE"/>
    <property type="match status" value="1"/>
</dbReference>
<dbReference type="FunFam" id="3.40.1280.10:FF:000001">
    <property type="entry name" value="tRNA (guanine-N(1)-)-methyltransferase"/>
    <property type="match status" value="1"/>
</dbReference>
<dbReference type="Gene3D" id="3.40.1280.10">
    <property type="match status" value="1"/>
</dbReference>
<evidence type="ECO:0000256" key="7">
    <source>
        <dbReference type="ARBA" id="ARBA00022490"/>
    </source>
</evidence>
<feature type="binding site" evidence="15 16">
    <location>
        <position position="111"/>
    </location>
    <ligand>
        <name>S-adenosyl-L-methionine</name>
        <dbReference type="ChEBI" id="CHEBI:59789"/>
    </ligand>
</feature>
<dbReference type="NCBIfam" id="TIGR00088">
    <property type="entry name" value="trmD"/>
    <property type="match status" value="1"/>
</dbReference>
<gene>
    <name evidence="15" type="primary">trmD</name>
    <name evidence="19" type="ORF">DI626_03285</name>
</gene>
<proteinExistence type="inferred from homology"/>
<sequence>MGFHVNLLTLFPDMFPGFLGHSLAGQALERGDWSFDTVQIRDFGEGKHRNVDDTPFGGGAGMVMRADVIERALLSVPCAGRKIYMSPRGKPLTQARVQELSSENALTILCGRYEGVDQRILDAHGFEEISIGDYVLSGGEVAALTLMDACIRLLPGVMGNATTPDEESFSNGLLEYPHYTRPAEWTDANGVVRGVPDVLKSGNHAEIEKWRHAQSLQITQLVRPDLLPKSGK</sequence>
<dbReference type="CDD" id="cd18080">
    <property type="entry name" value="TrmD-like"/>
    <property type="match status" value="1"/>
</dbReference>
<comment type="subcellular location">
    <subcellularLocation>
        <location evidence="2 15 17">Cytoplasm</location>
    </subcellularLocation>
</comment>
<dbReference type="AlphaFoldDB" id="A0A2W5A5Q9"/>
<keyword evidence="8 15" id="KW-0489">Methyltransferase</keyword>
<evidence type="ECO:0000256" key="1">
    <source>
        <dbReference type="ARBA" id="ARBA00002634"/>
    </source>
</evidence>
<evidence type="ECO:0000256" key="11">
    <source>
        <dbReference type="ARBA" id="ARBA00022694"/>
    </source>
</evidence>
<evidence type="ECO:0000259" key="18">
    <source>
        <dbReference type="Pfam" id="PF01746"/>
    </source>
</evidence>
<reference evidence="19 20" key="1">
    <citation type="submission" date="2017-08" db="EMBL/GenBank/DDBJ databases">
        <title>Infants hospitalized years apart are colonized by the same room-sourced microbial strains.</title>
        <authorList>
            <person name="Brooks B."/>
            <person name="Olm M.R."/>
            <person name="Firek B.A."/>
            <person name="Baker R."/>
            <person name="Thomas B.C."/>
            <person name="Morowitz M.J."/>
            <person name="Banfield J.F."/>
        </authorList>
    </citation>
    <scope>NUCLEOTIDE SEQUENCE [LARGE SCALE GENOMIC DNA]</scope>
    <source>
        <strain evidence="19">S2_018_000_R2_104</strain>
    </source>
</reference>
<keyword evidence="11 15" id="KW-0819">tRNA processing</keyword>
<dbReference type="PANTHER" id="PTHR46417:SF1">
    <property type="entry name" value="TRNA (GUANINE-N(1)-)-METHYLTRANSFERASE"/>
    <property type="match status" value="1"/>
</dbReference>
<dbReference type="Proteomes" id="UP000249557">
    <property type="component" value="Unassembled WGS sequence"/>
</dbReference>
<dbReference type="EC" id="2.1.1.228" evidence="5 15"/>
<evidence type="ECO:0000256" key="9">
    <source>
        <dbReference type="ARBA" id="ARBA00022679"/>
    </source>
</evidence>
<keyword evidence="10 15" id="KW-0949">S-adenosyl-L-methionine</keyword>
<dbReference type="NCBIfam" id="NF000648">
    <property type="entry name" value="PRK00026.1"/>
    <property type="match status" value="1"/>
</dbReference>
<evidence type="ECO:0000256" key="2">
    <source>
        <dbReference type="ARBA" id="ARBA00004496"/>
    </source>
</evidence>
<dbReference type="InterPro" id="IPR002649">
    <property type="entry name" value="tRNA_m1G_MeTrfase_TrmD"/>
</dbReference>
<accession>A0A2W5A5Q9</accession>
<comment type="similarity">
    <text evidence="3 15 17">Belongs to the RNA methyltransferase TrmD family.</text>
</comment>
<comment type="subunit">
    <text evidence="4 15 17">Homodimer.</text>
</comment>
<keyword evidence="7 15" id="KW-0963">Cytoplasm</keyword>
<dbReference type="GO" id="GO:0005829">
    <property type="term" value="C:cytosol"/>
    <property type="evidence" value="ECO:0007669"/>
    <property type="project" value="TreeGrafter"/>
</dbReference>
<evidence type="ECO:0000256" key="4">
    <source>
        <dbReference type="ARBA" id="ARBA00011738"/>
    </source>
</evidence>
<dbReference type="GO" id="GO:0002939">
    <property type="term" value="P:tRNA N1-guanine methylation"/>
    <property type="evidence" value="ECO:0007669"/>
    <property type="project" value="TreeGrafter"/>
</dbReference>
<feature type="domain" description="tRNA methyltransferase TRMD/TRM10-type" evidence="18">
    <location>
        <begin position="5"/>
        <end position="228"/>
    </location>
</feature>